<dbReference type="AlphaFoldDB" id="A0A7X5UBE0"/>
<sequence length="141" mass="15542">MRSDRGITFDIRPSARLALILRAIILVASLAPLLSGLPWLLKVSLCVALLCHGEYRVRGVRDSPLALLEWASDGAWAVIDRHGEAFPAELSGSRVVGTQVALRLRWQGRRTTVFLMGDNSHAEDRRRLRVRLGQGPRPAGA</sequence>
<gene>
    <name evidence="2" type="ORF">HBF25_13075</name>
</gene>
<evidence type="ECO:0000313" key="3">
    <source>
        <dbReference type="Proteomes" id="UP000490980"/>
    </source>
</evidence>
<keyword evidence="3" id="KW-1185">Reference proteome</keyword>
<name>A0A7X5UBE0_9GAMM</name>
<feature type="transmembrane region" description="Helical" evidence="1">
    <location>
        <begin position="20"/>
        <end position="41"/>
    </location>
</feature>
<accession>A0A7X5UBE0</accession>
<organism evidence="2 3">
    <name type="scientific">Luteibacter anthropi</name>
    <dbReference type="NCBI Taxonomy" id="564369"/>
    <lineage>
        <taxon>Bacteria</taxon>
        <taxon>Pseudomonadati</taxon>
        <taxon>Pseudomonadota</taxon>
        <taxon>Gammaproteobacteria</taxon>
        <taxon>Lysobacterales</taxon>
        <taxon>Rhodanobacteraceae</taxon>
        <taxon>Luteibacter</taxon>
    </lineage>
</organism>
<evidence type="ECO:0000256" key="1">
    <source>
        <dbReference type="SAM" id="Phobius"/>
    </source>
</evidence>
<dbReference type="EMBL" id="JAARLZ010000006">
    <property type="protein sequence ID" value="NII07315.1"/>
    <property type="molecule type" value="Genomic_DNA"/>
</dbReference>
<evidence type="ECO:0008006" key="4">
    <source>
        <dbReference type="Google" id="ProtNLM"/>
    </source>
</evidence>
<keyword evidence="1" id="KW-0472">Membrane</keyword>
<comment type="caution">
    <text evidence="2">The sequence shown here is derived from an EMBL/GenBank/DDBJ whole genome shotgun (WGS) entry which is preliminary data.</text>
</comment>
<dbReference type="RefSeq" id="WP_166949081.1">
    <property type="nucleotide sequence ID" value="NZ_JAARLZ010000006.1"/>
</dbReference>
<evidence type="ECO:0000313" key="2">
    <source>
        <dbReference type="EMBL" id="NII07315.1"/>
    </source>
</evidence>
<protein>
    <recommendedName>
        <fullName evidence="4">Toxin CptA</fullName>
    </recommendedName>
</protein>
<dbReference type="Proteomes" id="UP000490980">
    <property type="component" value="Unassembled WGS sequence"/>
</dbReference>
<keyword evidence="1" id="KW-1133">Transmembrane helix</keyword>
<proteinExistence type="predicted"/>
<keyword evidence="1" id="KW-0812">Transmembrane</keyword>
<reference evidence="2 3" key="1">
    <citation type="submission" date="2020-03" db="EMBL/GenBank/DDBJ databases">
        <authorList>
            <person name="Lai Q."/>
        </authorList>
    </citation>
    <scope>NUCLEOTIDE SEQUENCE [LARGE SCALE GENOMIC DNA]</scope>
    <source>
        <strain evidence="2 3">CCUG 25036</strain>
    </source>
</reference>